<feature type="chain" id="PRO_5001801074" description="Right handed beta helix domain-containing protein" evidence="1">
    <location>
        <begin position="22"/>
        <end position="378"/>
    </location>
</feature>
<dbReference type="SUPFAM" id="SSF51126">
    <property type="entry name" value="Pectin lyase-like"/>
    <property type="match status" value="1"/>
</dbReference>
<keyword evidence="3" id="KW-1185">Reference proteome</keyword>
<evidence type="ECO:0000313" key="2">
    <source>
        <dbReference type="EMBL" id="KFF03955.1"/>
    </source>
</evidence>
<dbReference type="Gene3D" id="2.160.20.10">
    <property type="entry name" value="Single-stranded right-handed beta-helix, Pectin lyase-like"/>
    <property type="match status" value="1"/>
</dbReference>
<dbReference type="AlphaFoldDB" id="A0A085ZHP1"/>
<accession>A0A085ZHP1</accession>
<gene>
    <name evidence="2" type="ORF">IX38_11205</name>
</gene>
<organism evidence="2 3">
    <name type="scientific">Chryseobacterium luteum</name>
    <dbReference type="NCBI Taxonomy" id="421531"/>
    <lineage>
        <taxon>Bacteria</taxon>
        <taxon>Pseudomonadati</taxon>
        <taxon>Bacteroidota</taxon>
        <taxon>Flavobacteriia</taxon>
        <taxon>Flavobacteriales</taxon>
        <taxon>Weeksellaceae</taxon>
        <taxon>Chryseobacterium group</taxon>
        <taxon>Chryseobacterium</taxon>
    </lineage>
</organism>
<reference evidence="2 3" key="1">
    <citation type="submission" date="2014-07" db="EMBL/GenBank/DDBJ databases">
        <title>Genome of Chryseobacterium luteum DSM 18605.</title>
        <authorList>
            <person name="Stropko S.J."/>
            <person name="Pipes S.E."/>
            <person name="Newman J.D."/>
        </authorList>
    </citation>
    <scope>NUCLEOTIDE SEQUENCE [LARGE SCALE GENOMIC DNA]</scope>
    <source>
        <strain evidence="2 3">DSM 18605</strain>
    </source>
</reference>
<sequence length="378" mass="43513">MKIKTHLIFCYILLASFFSCQDPSFTYKDPSRSLLDTYKSRMLIDSKKDYNIVYYDLTQSLPANYSKNGDVDYTDIIQKVLNEKSNVKFPNFPLLVNSKGLFLRSNSNLYFQPQSVVLAKPDNSPKEDIGSIKDWYDIIRIYNVENVIMYNPNIIGDRKKHIDNRGEWGAGIGIRNSKKVSVYNANIKNTWGEGLFIGSEDGGYCEEINIRDLRVDFARRNGVAVTSGKNIFLNNLLVTNTYGTNPMFGIDIEPSWHKDIIDNVNLKNVITFNNNNGGLYIVLFGFSTDDIKYRRNVNINIDNYFSDDYNYPFGFLTSKVKRKYEPTGTINVTNGNWKSLKDGFVDLQNDNKNVKLNIKNISTIDYKNTKRTLNKKNY</sequence>
<comment type="caution">
    <text evidence="2">The sequence shown here is derived from an EMBL/GenBank/DDBJ whole genome shotgun (WGS) entry which is preliminary data.</text>
</comment>
<dbReference type="STRING" id="421531.IX38_11205"/>
<evidence type="ECO:0000313" key="3">
    <source>
        <dbReference type="Proteomes" id="UP000028703"/>
    </source>
</evidence>
<evidence type="ECO:0008006" key="4">
    <source>
        <dbReference type="Google" id="ProtNLM"/>
    </source>
</evidence>
<proteinExistence type="predicted"/>
<dbReference type="PROSITE" id="PS51257">
    <property type="entry name" value="PROKAR_LIPOPROTEIN"/>
    <property type="match status" value="1"/>
</dbReference>
<dbReference type="eggNOG" id="COG5434">
    <property type="taxonomic scope" value="Bacteria"/>
</dbReference>
<dbReference type="EMBL" id="JPRO01000007">
    <property type="protein sequence ID" value="KFF03955.1"/>
    <property type="molecule type" value="Genomic_DNA"/>
</dbReference>
<dbReference type="Proteomes" id="UP000028703">
    <property type="component" value="Unassembled WGS sequence"/>
</dbReference>
<name>A0A085ZHP1_9FLAO</name>
<dbReference type="InterPro" id="IPR011050">
    <property type="entry name" value="Pectin_lyase_fold/virulence"/>
</dbReference>
<feature type="signal peptide" evidence="1">
    <location>
        <begin position="1"/>
        <end position="21"/>
    </location>
</feature>
<protein>
    <recommendedName>
        <fullName evidence="4">Right handed beta helix domain-containing protein</fullName>
    </recommendedName>
</protein>
<dbReference type="RefSeq" id="WP_034704658.1">
    <property type="nucleotide sequence ID" value="NZ_JPRO01000007.1"/>
</dbReference>
<dbReference type="OrthoDB" id="253409at2"/>
<evidence type="ECO:0000256" key="1">
    <source>
        <dbReference type="SAM" id="SignalP"/>
    </source>
</evidence>
<dbReference type="InterPro" id="IPR012334">
    <property type="entry name" value="Pectin_lyas_fold"/>
</dbReference>
<keyword evidence="1" id="KW-0732">Signal</keyword>